<evidence type="ECO:0000256" key="11">
    <source>
        <dbReference type="ARBA" id="ARBA00023054"/>
    </source>
</evidence>
<keyword evidence="5" id="KW-1003">Cell membrane</keyword>
<evidence type="ECO:0000256" key="13">
    <source>
        <dbReference type="ARBA" id="ARBA00023203"/>
    </source>
</evidence>
<keyword evidence="14" id="KW-0206">Cytoskeleton</keyword>
<dbReference type="GO" id="GO:0007015">
    <property type="term" value="P:actin filament organization"/>
    <property type="evidence" value="ECO:0007669"/>
    <property type="project" value="InterPro"/>
</dbReference>
<feature type="coiled-coil region" evidence="16">
    <location>
        <begin position="298"/>
        <end position="352"/>
    </location>
</feature>
<evidence type="ECO:0000256" key="4">
    <source>
        <dbReference type="ARBA" id="ARBA00009909"/>
    </source>
</evidence>
<reference evidence="19 20" key="1">
    <citation type="submission" date="2016-07" db="EMBL/GenBank/DDBJ databases">
        <title>Pervasive Adenine N6-methylation of Active Genes in Fungi.</title>
        <authorList>
            <consortium name="DOE Joint Genome Institute"/>
            <person name="Mondo S.J."/>
            <person name="Dannebaum R.O."/>
            <person name="Kuo R.C."/>
            <person name="Labutti K."/>
            <person name="Haridas S."/>
            <person name="Kuo A."/>
            <person name="Salamov A."/>
            <person name="Ahrendt S.R."/>
            <person name="Lipzen A."/>
            <person name="Sullivan W."/>
            <person name="Andreopoulos W.B."/>
            <person name="Clum A."/>
            <person name="Lindquist E."/>
            <person name="Daum C."/>
            <person name="Ramamoorthy G.K."/>
            <person name="Gryganskyi A."/>
            <person name="Culley D."/>
            <person name="Magnuson J.K."/>
            <person name="James T.Y."/>
            <person name="O'Malley M.A."/>
            <person name="Stajich J.E."/>
            <person name="Spatafora J.W."/>
            <person name="Visel A."/>
            <person name="Grigoriev I.V."/>
        </authorList>
    </citation>
    <scope>NUCLEOTIDE SEQUENCE [LARGE SCALE GENOMIC DNA]</scope>
    <source>
        <strain evidence="19 20">12-1054</strain>
    </source>
</reference>
<dbReference type="PROSITE" id="PS50031">
    <property type="entry name" value="EH"/>
    <property type="match status" value="2"/>
</dbReference>
<proteinExistence type="inferred from homology"/>
<evidence type="ECO:0000313" key="20">
    <source>
        <dbReference type="Proteomes" id="UP000193685"/>
    </source>
</evidence>
<name>A0A1Y2FUD2_PROLT</name>
<dbReference type="PROSITE" id="PS00018">
    <property type="entry name" value="EF_HAND_1"/>
    <property type="match status" value="1"/>
</dbReference>
<dbReference type="EMBL" id="MCFI01000001">
    <property type="protein sequence ID" value="ORY87620.1"/>
    <property type="molecule type" value="Genomic_DNA"/>
</dbReference>
<dbReference type="Pfam" id="PF12761">
    <property type="entry name" value="End3"/>
    <property type="match status" value="1"/>
</dbReference>
<dbReference type="GeneID" id="63784771"/>
<evidence type="ECO:0000259" key="18">
    <source>
        <dbReference type="PROSITE" id="PS50222"/>
    </source>
</evidence>
<dbReference type="STRING" id="56484.A0A1Y2FUD2"/>
<dbReference type="GO" id="GO:0016197">
    <property type="term" value="P:endosomal transport"/>
    <property type="evidence" value="ECO:0007669"/>
    <property type="project" value="TreeGrafter"/>
</dbReference>
<evidence type="ECO:0000256" key="10">
    <source>
        <dbReference type="ARBA" id="ARBA00022837"/>
    </source>
</evidence>
<evidence type="ECO:0000256" key="6">
    <source>
        <dbReference type="ARBA" id="ARBA00022490"/>
    </source>
</evidence>
<feature type="domain" description="EH" evidence="17">
    <location>
        <begin position="8"/>
        <end position="98"/>
    </location>
</feature>
<keyword evidence="8" id="KW-0677">Repeat</keyword>
<feature type="domain" description="EH" evidence="17">
    <location>
        <begin position="141"/>
        <end position="231"/>
    </location>
</feature>
<protein>
    <recommendedName>
        <fullName evidence="15">Endocytosis protein 3</fullName>
    </recommendedName>
</protein>
<keyword evidence="13" id="KW-0009">Actin-binding</keyword>
<dbReference type="PANTHER" id="PTHR11216">
    <property type="entry name" value="EH DOMAIN"/>
    <property type="match status" value="1"/>
</dbReference>
<comment type="subcellular location">
    <subcellularLocation>
        <location evidence="3">Cell membrane</location>
        <topology evidence="3">Peripheral membrane protein</topology>
        <orientation evidence="3">Cytoplasmic side</orientation>
    </subcellularLocation>
    <subcellularLocation>
        <location evidence="2">Cytoplasm</location>
        <location evidence="2">Cytoskeleton</location>
        <location evidence="2">Actin patch</location>
    </subcellularLocation>
    <subcellularLocation>
        <location evidence="1">Endosome membrane</location>
        <topology evidence="1">Peripheral membrane protein</topology>
        <orientation evidence="1">Cytoplasmic side</orientation>
    </subcellularLocation>
</comment>
<evidence type="ECO:0000256" key="8">
    <source>
        <dbReference type="ARBA" id="ARBA00022737"/>
    </source>
</evidence>
<dbReference type="SUPFAM" id="SSF47473">
    <property type="entry name" value="EF-hand"/>
    <property type="match status" value="2"/>
</dbReference>
<dbReference type="AlphaFoldDB" id="A0A1Y2FUD2"/>
<dbReference type="Proteomes" id="UP000193685">
    <property type="component" value="Unassembled WGS sequence"/>
</dbReference>
<sequence length="402" mass="44195">MSAITREEQEKYWQIFSGLSPVDNRLTGEQAAAVLASSGLPESDLERLWDLCDIDNDGMLDFEEFSIAMKLLFDVLQGSLSSIPAQLPGNLVPSSKAHLLTAQNALSHGLDMERVPSPVEETDAQGNRLSGNFDWYMSPTDKASYESIYNANADRRGAVKFNALSELYGTLQESVPLRDIERAWDLINPKRQEGVGKDQVLCFLHILNQRSNGIRVPTSVPPTLRATFAKSEISYDTSKYDKSGKLKSTIAAESEDRQSGGGAFGSSYLTKLGTGSRGAKQQKPADYAEDIKDGDWELVRLKRELVDLDEQIAAAEQASHGEQAAAQTGLIRRELEQLLAFKNAELARLDASSRDGPGSGSLKSVQEDIDMFKQQVDSLNAYLADRQATLAKLEKERDALQS</sequence>
<dbReference type="GO" id="GO:0010008">
    <property type="term" value="C:endosome membrane"/>
    <property type="evidence" value="ECO:0007669"/>
    <property type="project" value="UniProtKB-SubCell"/>
</dbReference>
<keyword evidence="12" id="KW-0472">Membrane</keyword>
<comment type="caution">
    <text evidence="19">The sequence shown here is derived from an EMBL/GenBank/DDBJ whole genome shotgun (WGS) entry which is preliminary data.</text>
</comment>
<evidence type="ECO:0000256" key="5">
    <source>
        <dbReference type="ARBA" id="ARBA00022475"/>
    </source>
</evidence>
<accession>A0A1Y2FUD2</accession>
<organism evidence="19 20">
    <name type="scientific">Protomyces lactucae-debilis</name>
    <dbReference type="NCBI Taxonomy" id="2754530"/>
    <lineage>
        <taxon>Eukaryota</taxon>
        <taxon>Fungi</taxon>
        <taxon>Dikarya</taxon>
        <taxon>Ascomycota</taxon>
        <taxon>Taphrinomycotina</taxon>
        <taxon>Taphrinomycetes</taxon>
        <taxon>Taphrinales</taxon>
        <taxon>Protomycetaceae</taxon>
        <taxon>Protomyces</taxon>
    </lineage>
</organism>
<dbReference type="PANTHER" id="PTHR11216:SF170">
    <property type="entry name" value="DYNAMIN ASSOCIATED PROTEIN 160, ISOFORM D"/>
    <property type="match status" value="1"/>
</dbReference>
<dbReference type="SMART" id="SM00054">
    <property type="entry name" value="EFh"/>
    <property type="match status" value="1"/>
</dbReference>
<keyword evidence="9" id="KW-0967">Endosome</keyword>
<evidence type="ECO:0000256" key="12">
    <source>
        <dbReference type="ARBA" id="ARBA00023136"/>
    </source>
</evidence>
<dbReference type="InterPro" id="IPR011992">
    <property type="entry name" value="EF-hand-dom_pair"/>
</dbReference>
<evidence type="ECO:0000256" key="16">
    <source>
        <dbReference type="SAM" id="Coils"/>
    </source>
</evidence>
<gene>
    <name evidence="19" type="ORF">BCR37DRAFT_353303</name>
</gene>
<evidence type="ECO:0000256" key="1">
    <source>
        <dbReference type="ARBA" id="ARBA00004125"/>
    </source>
</evidence>
<dbReference type="GO" id="GO:0005886">
    <property type="term" value="C:plasma membrane"/>
    <property type="evidence" value="ECO:0007669"/>
    <property type="project" value="UniProtKB-SubCell"/>
</dbReference>
<keyword evidence="11 16" id="KW-0175">Coiled coil</keyword>
<dbReference type="CDD" id="cd00052">
    <property type="entry name" value="EH"/>
    <property type="match status" value="1"/>
</dbReference>
<dbReference type="RefSeq" id="XP_040728115.1">
    <property type="nucleotide sequence ID" value="XM_040868172.1"/>
</dbReference>
<dbReference type="InterPro" id="IPR018247">
    <property type="entry name" value="EF_Hand_1_Ca_BS"/>
</dbReference>
<evidence type="ECO:0000256" key="3">
    <source>
        <dbReference type="ARBA" id="ARBA00004413"/>
    </source>
</evidence>
<evidence type="ECO:0000256" key="15">
    <source>
        <dbReference type="ARBA" id="ARBA00029684"/>
    </source>
</evidence>
<evidence type="ECO:0000256" key="7">
    <source>
        <dbReference type="ARBA" id="ARBA00022583"/>
    </source>
</evidence>
<keyword evidence="7" id="KW-0254">Endocytosis</keyword>
<dbReference type="OMA" id="DWLIPES"/>
<dbReference type="Gene3D" id="1.10.238.10">
    <property type="entry name" value="EF-hand"/>
    <property type="match status" value="2"/>
</dbReference>
<dbReference type="InterPro" id="IPR002048">
    <property type="entry name" value="EF_hand_dom"/>
</dbReference>
<evidence type="ECO:0000256" key="14">
    <source>
        <dbReference type="ARBA" id="ARBA00023212"/>
    </source>
</evidence>
<dbReference type="InterPro" id="IPR000261">
    <property type="entry name" value="EH_dom"/>
</dbReference>
<dbReference type="PROSITE" id="PS50222">
    <property type="entry name" value="EF_HAND_2"/>
    <property type="match status" value="1"/>
</dbReference>
<dbReference type="InterPro" id="IPR025604">
    <property type="entry name" value="End3"/>
</dbReference>
<dbReference type="SMART" id="SM00027">
    <property type="entry name" value="EH"/>
    <property type="match status" value="2"/>
</dbReference>
<dbReference type="GO" id="GO:0003779">
    <property type="term" value="F:actin binding"/>
    <property type="evidence" value="ECO:0007669"/>
    <property type="project" value="UniProtKB-KW"/>
</dbReference>
<evidence type="ECO:0000313" key="19">
    <source>
        <dbReference type="EMBL" id="ORY87620.1"/>
    </source>
</evidence>
<evidence type="ECO:0000256" key="2">
    <source>
        <dbReference type="ARBA" id="ARBA00004134"/>
    </source>
</evidence>
<evidence type="ECO:0000259" key="17">
    <source>
        <dbReference type="PROSITE" id="PS50031"/>
    </source>
</evidence>
<dbReference type="GO" id="GO:0006897">
    <property type="term" value="P:endocytosis"/>
    <property type="evidence" value="ECO:0007669"/>
    <property type="project" value="UniProtKB-KW"/>
</dbReference>
<dbReference type="GO" id="GO:0005509">
    <property type="term" value="F:calcium ion binding"/>
    <property type="evidence" value="ECO:0007669"/>
    <property type="project" value="InterPro"/>
</dbReference>
<feature type="domain" description="EF-hand" evidence="18">
    <location>
        <begin position="40"/>
        <end position="75"/>
    </location>
</feature>
<keyword evidence="6" id="KW-0963">Cytoplasm</keyword>
<dbReference type="OrthoDB" id="1716625at2759"/>
<dbReference type="Pfam" id="PF12763">
    <property type="entry name" value="EH"/>
    <property type="match status" value="1"/>
</dbReference>
<keyword evidence="20" id="KW-1185">Reference proteome</keyword>
<evidence type="ECO:0000256" key="9">
    <source>
        <dbReference type="ARBA" id="ARBA00022753"/>
    </source>
</evidence>
<dbReference type="GO" id="GO:0030479">
    <property type="term" value="C:actin cortical patch"/>
    <property type="evidence" value="ECO:0007669"/>
    <property type="project" value="UniProtKB-SubCell"/>
</dbReference>
<keyword evidence="10" id="KW-0106">Calcium</keyword>
<comment type="similarity">
    <text evidence="4">Belongs to the END3 family.</text>
</comment>